<dbReference type="GO" id="GO:0015762">
    <property type="term" value="P:rhamnose transmembrane transport"/>
    <property type="evidence" value="ECO:0007669"/>
    <property type="project" value="InterPro"/>
</dbReference>
<dbReference type="OrthoDB" id="9781890at2"/>
<dbReference type="InterPro" id="IPR028082">
    <property type="entry name" value="Peripla_BP_I"/>
</dbReference>
<dbReference type="PANTHER" id="PTHR30036:SF8">
    <property type="entry name" value="ABC-TYPE SUGAR TRANSPORT SYSTEM PERIPLASMIC COMPONENT-LIKE PROTEIN"/>
    <property type="match status" value="1"/>
</dbReference>
<proteinExistence type="inferred from homology"/>
<dbReference type="InterPro" id="IPR050555">
    <property type="entry name" value="Bact_Solute-Bind_Prot2"/>
</dbReference>
<accession>A0A4V2EWS1</accession>
<evidence type="ECO:0000256" key="1">
    <source>
        <dbReference type="ARBA" id="ARBA00004418"/>
    </source>
</evidence>
<dbReference type="Gene3D" id="3.40.50.2300">
    <property type="match status" value="2"/>
</dbReference>
<evidence type="ECO:0000259" key="4">
    <source>
        <dbReference type="Pfam" id="PF13407"/>
    </source>
</evidence>
<dbReference type="InterPro" id="IPR025997">
    <property type="entry name" value="SBP_2_dom"/>
</dbReference>
<dbReference type="RefSeq" id="WP_130481387.1">
    <property type="nucleotide sequence ID" value="NZ_SGWV01000008.1"/>
</dbReference>
<feature type="domain" description="Periplasmic binding protein" evidence="4">
    <location>
        <begin position="27"/>
        <end position="286"/>
    </location>
</feature>
<reference evidence="5 6" key="1">
    <citation type="submission" date="2019-02" db="EMBL/GenBank/DDBJ databases">
        <title>Genomic Encyclopedia of Type Strains, Phase IV (KMG-IV): sequencing the most valuable type-strain genomes for metagenomic binning, comparative biology and taxonomic classification.</title>
        <authorList>
            <person name="Goeker M."/>
        </authorList>
    </citation>
    <scope>NUCLEOTIDE SEQUENCE [LARGE SCALE GENOMIC DNA]</scope>
    <source>
        <strain evidence="5 6">DSM 10617</strain>
    </source>
</reference>
<dbReference type="AlphaFoldDB" id="A0A4V2EWS1"/>
<dbReference type="GO" id="GO:0030246">
    <property type="term" value="F:carbohydrate binding"/>
    <property type="evidence" value="ECO:0007669"/>
    <property type="project" value="TreeGrafter"/>
</dbReference>
<comment type="similarity">
    <text evidence="2">Belongs to the bacterial solute-binding protein 2 family.</text>
</comment>
<organism evidence="5 6">
    <name type="scientific">Sphaerotilus mobilis</name>
    <dbReference type="NCBI Taxonomy" id="47994"/>
    <lineage>
        <taxon>Bacteria</taxon>
        <taxon>Pseudomonadati</taxon>
        <taxon>Pseudomonadota</taxon>
        <taxon>Betaproteobacteria</taxon>
        <taxon>Burkholderiales</taxon>
        <taxon>Sphaerotilaceae</taxon>
        <taxon>Sphaerotilus</taxon>
    </lineage>
</organism>
<evidence type="ECO:0000313" key="5">
    <source>
        <dbReference type="EMBL" id="RZS56970.1"/>
    </source>
</evidence>
<sequence>MTTRYKLIAAAALSVCLTTPALAADKIALVVKAMGIGFFDATHQGALEAAKELGDVEIIYTGPAKATAEGQIEIINSLIAQNVKAIVVSANDPDALVPVTKKAMQRGIKVISFDSGIRKDGRLLHLAPSNNALIGEKLVKMSEQVVGKTGEIAVLSATAQATNQNTWIAEMKKVLAQPAYSGLKLVSVVYGDDQTDKSYREALGLFKSHPNLKAIVAPTTVGIAAAGKAVTDEKKTGQIFVTGLGLPSEMAGHVKSGAVKSFAIWNPIDLGYSSIHLAHALVKGAKAAPGAKLKMGRVGTATLDKDNEAAMAEPFTYDASNVEQFAKIF</sequence>
<feature type="signal peptide" evidence="3">
    <location>
        <begin position="1"/>
        <end position="23"/>
    </location>
</feature>
<protein>
    <submittedName>
        <fullName evidence="5">Rhamnose-binding protein</fullName>
    </submittedName>
</protein>
<dbReference type="GO" id="GO:0030288">
    <property type="term" value="C:outer membrane-bounded periplasmic space"/>
    <property type="evidence" value="ECO:0007669"/>
    <property type="project" value="TreeGrafter"/>
</dbReference>
<dbReference type="NCBIfam" id="TIGR02637">
    <property type="entry name" value="RhaS"/>
    <property type="match status" value="1"/>
</dbReference>
<comment type="caution">
    <text evidence="5">The sequence shown here is derived from an EMBL/GenBank/DDBJ whole genome shotgun (WGS) entry which is preliminary data.</text>
</comment>
<evidence type="ECO:0000313" key="6">
    <source>
        <dbReference type="Proteomes" id="UP000293433"/>
    </source>
</evidence>
<dbReference type="Proteomes" id="UP000293433">
    <property type="component" value="Unassembled WGS sequence"/>
</dbReference>
<dbReference type="Pfam" id="PF13407">
    <property type="entry name" value="Peripla_BP_4"/>
    <property type="match status" value="1"/>
</dbReference>
<keyword evidence="3" id="KW-0732">Signal</keyword>
<keyword evidence="6" id="KW-1185">Reference proteome</keyword>
<comment type="subcellular location">
    <subcellularLocation>
        <location evidence="1">Periplasm</location>
    </subcellularLocation>
</comment>
<dbReference type="PANTHER" id="PTHR30036">
    <property type="entry name" value="D-XYLOSE-BINDING PERIPLASMIC PROTEIN"/>
    <property type="match status" value="1"/>
</dbReference>
<gene>
    <name evidence="5" type="ORF">EV685_1528</name>
</gene>
<dbReference type="EMBL" id="SGWV01000008">
    <property type="protein sequence ID" value="RZS56970.1"/>
    <property type="molecule type" value="Genomic_DNA"/>
</dbReference>
<dbReference type="SUPFAM" id="SSF53822">
    <property type="entry name" value="Periplasmic binding protein-like I"/>
    <property type="match status" value="1"/>
</dbReference>
<name>A0A4V2EWS1_9BURK</name>
<dbReference type="InterPro" id="IPR013459">
    <property type="entry name" value="RhaS"/>
</dbReference>
<feature type="chain" id="PRO_5020866720" evidence="3">
    <location>
        <begin position="24"/>
        <end position="329"/>
    </location>
</feature>
<evidence type="ECO:0000256" key="2">
    <source>
        <dbReference type="ARBA" id="ARBA00007639"/>
    </source>
</evidence>
<evidence type="ECO:0000256" key="3">
    <source>
        <dbReference type="SAM" id="SignalP"/>
    </source>
</evidence>